<keyword evidence="2" id="KW-1133">Transmembrane helix</keyword>
<reference evidence="3" key="1">
    <citation type="journal article" date="2014" name="Front. Microbiol.">
        <title>High frequency of phylogenetically diverse reductive dehalogenase-homologous genes in deep subseafloor sedimentary metagenomes.</title>
        <authorList>
            <person name="Kawai M."/>
            <person name="Futagami T."/>
            <person name="Toyoda A."/>
            <person name="Takaki Y."/>
            <person name="Nishi S."/>
            <person name="Hori S."/>
            <person name="Arai W."/>
            <person name="Tsubouchi T."/>
            <person name="Morono Y."/>
            <person name="Uchiyama I."/>
            <person name="Ito T."/>
            <person name="Fujiyama A."/>
            <person name="Inagaki F."/>
            <person name="Takami H."/>
        </authorList>
    </citation>
    <scope>NUCLEOTIDE SEQUENCE</scope>
    <source>
        <strain evidence="3">Expedition CK06-06</strain>
    </source>
</reference>
<evidence type="ECO:0000256" key="1">
    <source>
        <dbReference type="SAM" id="MobiDB-lite"/>
    </source>
</evidence>
<feature type="transmembrane region" description="Helical" evidence="2">
    <location>
        <begin position="50"/>
        <end position="74"/>
    </location>
</feature>
<protein>
    <submittedName>
        <fullName evidence="3">Uncharacterized protein</fullName>
    </submittedName>
</protein>
<sequence>AATRSTLLRWFGTLLALAAVSPVISAAVGFNPDTWLRSPGLTERTNDAEFRQHLLIAVNTIGAALQGFLAAFSLMNQDERNAARYAATSDNLEALATRPVDEARADAPEDDDRAARHSSRCSRS</sequence>
<evidence type="ECO:0000313" key="3">
    <source>
        <dbReference type="EMBL" id="GAG24293.1"/>
    </source>
</evidence>
<evidence type="ECO:0000256" key="2">
    <source>
        <dbReference type="SAM" id="Phobius"/>
    </source>
</evidence>
<proteinExistence type="predicted"/>
<organism evidence="3">
    <name type="scientific">marine sediment metagenome</name>
    <dbReference type="NCBI Taxonomy" id="412755"/>
    <lineage>
        <taxon>unclassified sequences</taxon>
        <taxon>metagenomes</taxon>
        <taxon>ecological metagenomes</taxon>
    </lineage>
</organism>
<dbReference type="EMBL" id="BARS01038584">
    <property type="protein sequence ID" value="GAG24293.1"/>
    <property type="molecule type" value="Genomic_DNA"/>
</dbReference>
<gene>
    <name evidence="3" type="ORF">S01H1_59028</name>
</gene>
<name>X0WIF1_9ZZZZ</name>
<feature type="non-terminal residue" evidence="3">
    <location>
        <position position="1"/>
    </location>
</feature>
<dbReference type="AlphaFoldDB" id="X0WIF1"/>
<accession>X0WIF1</accession>
<feature type="region of interest" description="Disordered" evidence="1">
    <location>
        <begin position="97"/>
        <end position="124"/>
    </location>
</feature>
<keyword evidence="2" id="KW-0812">Transmembrane</keyword>
<comment type="caution">
    <text evidence="3">The sequence shown here is derived from an EMBL/GenBank/DDBJ whole genome shotgun (WGS) entry which is preliminary data.</text>
</comment>
<keyword evidence="2" id="KW-0472">Membrane</keyword>